<name>A0A0S4M206_9BURK</name>
<evidence type="ECO:0000256" key="1">
    <source>
        <dbReference type="SAM" id="Phobius"/>
    </source>
</evidence>
<gene>
    <name evidence="2" type="ORF">Ark11_0992</name>
</gene>
<evidence type="ECO:0000313" key="2">
    <source>
        <dbReference type="EMBL" id="CUT17811.1"/>
    </source>
</evidence>
<evidence type="ECO:0000313" key="3">
    <source>
        <dbReference type="Proteomes" id="UP000198651"/>
    </source>
</evidence>
<dbReference type="AlphaFoldDB" id="A0A0S4M206"/>
<accession>A0A0S4M206</accession>
<reference evidence="3" key="1">
    <citation type="submission" date="2015-11" db="EMBL/GenBank/DDBJ databases">
        <authorList>
            <person name="Seth-Smith H.M.B."/>
        </authorList>
    </citation>
    <scope>NUCLEOTIDE SEQUENCE [LARGE SCALE GENOMIC DNA]</scope>
    <source>
        <strain evidence="3">2013Ark11</strain>
    </source>
</reference>
<dbReference type="RefSeq" id="WP_092490526.1">
    <property type="nucleotide sequence ID" value="NZ_LN906597.1"/>
</dbReference>
<organism evidence="2 3">
    <name type="scientific">Candidatus Ichthyocystis hellenicum</name>
    <dbReference type="NCBI Taxonomy" id="1561003"/>
    <lineage>
        <taxon>Bacteria</taxon>
        <taxon>Pseudomonadati</taxon>
        <taxon>Pseudomonadota</taxon>
        <taxon>Betaproteobacteria</taxon>
        <taxon>Burkholderiales</taxon>
        <taxon>Candidatus Ichthyocystis</taxon>
    </lineage>
</organism>
<keyword evidence="1" id="KW-1133">Transmembrane helix</keyword>
<sequence>MEVISGNDDFLEMDNISVSSLQSDSSSGIDLSNSDSPLLGLVNERNLEVDDSYGFPRDDVSVTSMQSGSSLGIDLSEKAITLRPKNERHVSPPSDGIELRDLSMDRDTVVVEDRANDVSVGSRKITAVVVVCVVFVVLLWVLYAALMIASKNSVQYSHLMLAASAVSPVLTIIAVGIVATIVLRAVKSVKERKDKIDTDTGCLKRELEELRRAKSELELENCKLSEDISELRESLSKRPRSISSRFGSTEEVDGLVKLSEDVFSLRLKARKLGAELDDCHQRMDQAVVLMQGGDINGAKIILGS</sequence>
<keyword evidence="3" id="KW-1185">Reference proteome</keyword>
<protein>
    <submittedName>
        <fullName evidence="2">Putative membrane protein</fullName>
    </submittedName>
</protein>
<keyword evidence="1" id="KW-0472">Membrane</keyword>
<feature type="transmembrane region" description="Helical" evidence="1">
    <location>
        <begin position="161"/>
        <end position="186"/>
    </location>
</feature>
<dbReference type="Proteomes" id="UP000198651">
    <property type="component" value="Chromosome I"/>
</dbReference>
<proteinExistence type="predicted"/>
<dbReference type="EMBL" id="LN906597">
    <property type="protein sequence ID" value="CUT17811.1"/>
    <property type="molecule type" value="Genomic_DNA"/>
</dbReference>
<keyword evidence="1" id="KW-0812">Transmembrane</keyword>
<feature type="transmembrane region" description="Helical" evidence="1">
    <location>
        <begin position="125"/>
        <end position="149"/>
    </location>
</feature>